<dbReference type="EMBL" id="CADIKH010000001">
    <property type="protein sequence ID" value="CAB3745724.1"/>
    <property type="molecule type" value="Genomic_DNA"/>
</dbReference>
<keyword evidence="2" id="KW-0479">Metal-binding</keyword>
<dbReference type="SUPFAM" id="SSF51316">
    <property type="entry name" value="Mss4-like"/>
    <property type="match status" value="1"/>
</dbReference>
<protein>
    <recommendedName>
        <fullName evidence="5">CENP-V/GFA domain-containing protein</fullName>
    </recommendedName>
</protein>
<dbReference type="RefSeq" id="WP_246355612.1">
    <property type="nucleotide sequence ID" value="NZ_CADIKH010000001.1"/>
</dbReference>
<name>A0A6J5CXP4_9BURK</name>
<comment type="similarity">
    <text evidence="1">Belongs to the Gfa family.</text>
</comment>
<gene>
    <name evidence="6" type="ORF">LMG29542_00028</name>
</gene>
<dbReference type="InterPro" id="IPR011057">
    <property type="entry name" value="Mss4-like_sf"/>
</dbReference>
<evidence type="ECO:0000256" key="2">
    <source>
        <dbReference type="ARBA" id="ARBA00022723"/>
    </source>
</evidence>
<evidence type="ECO:0000256" key="3">
    <source>
        <dbReference type="ARBA" id="ARBA00022833"/>
    </source>
</evidence>
<keyword evidence="3" id="KW-0862">Zinc</keyword>
<dbReference type="Pfam" id="PF04828">
    <property type="entry name" value="GFA"/>
    <property type="match status" value="1"/>
</dbReference>
<dbReference type="Gene3D" id="3.90.1590.10">
    <property type="entry name" value="glutathione-dependent formaldehyde- activating enzyme (gfa)"/>
    <property type="match status" value="1"/>
</dbReference>
<evidence type="ECO:0000259" key="5">
    <source>
        <dbReference type="PROSITE" id="PS51891"/>
    </source>
</evidence>
<dbReference type="PROSITE" id="PS51891">
    <property type="entry name" value="CENP_V_GFA"/>
    <property type="match status" value="1"/>
</dbReference>
<dbReference type="AlphaFoldDB" id="A0A6J5CXP4"/>
<evidence type="ECO:0000313" key="6">
    <source>
        <dbReference type="EMBL" id="CAB3745724.1"/>
    </source>
</evidence>
<feature type="domain" description="CENP-V/GFA" evidence="5">
    <location>
        <begin position="35"/>
        <end position="145"/>
    </location>
</feature>
<dbReference type="PANTHER" id="PTHR33337">
    <property type="entry name" value="GFA DOMAIN-CONTAINING PROTEIN"/>
    <property type="match status" value="1"/>
</dbReference>
<organism evidence="6 7">
    <name type="scientific">Paraburkholderia humisilvae</name>
    <dbReference type="NCBI Taxonomy" id="627669"/>
    <lineage>
        <taxon>Bacteria</taxon>
        <taxon>Pseudomonadati</taxon>
        <taxon>Pseudomonadota</taxon>
        <taxon>Betaproteobacteria</taxon>
        <taxon>Burkholderiales</taxon>
        <taxon>Burkholderiaceae</taxon>
        <taxon>Paraburkholderia</taxon>
    </lineage>
</organism>
<keyword evidence="7" id="KW-1185">Reference proteome</keyword>
<evidence type="ECO:0000256" key="4">
    <source>
        <dbReference type="ARBA" id="ARBA00023239"/>
    </source>
</evidence>
<dbReference type="InterPro" id="IPR006913">
    <property type="entry name" value="CENP-V/GFA"/>
</dbReference>
<dbReference type="Proteomes" id="UP000494363">
    <property type="component" value="Unassembled WGS sequence"/>
</dbReference>
<accession>A0A6J5CXP4</accession>
<sequence length="165" mass="18241">MRSFASRRDLETVPTVAPKGAGLIHQLGEQMMQHREGGCLCGAVRYVLKGELHGAALCHCTHCQKQSGSVFSFNLFVREADYEQQGETKFYADTGDSGKQSYRHFCGNCGSPILTKDPGLPGMVLVKAGTLDSMEELQPQVEIYTDRAAKWLTRVPGTKRFERSP</sequence>
<reference evidence="6 7" key="1">
    <citation type="submission" date="2020-04" db="EMBL/GenBank/DDBJ databases">
        <authorList>
            <person name="De Canck E."/>
        </authorList>
    </citation>
    <scope>NUCLEOTIDE SEQUENCE [LARGE SCALE GENOMIC DNA]</scope>
    <source>
        <strain evidence="6 7">LMG 29542</strain>
    </source>
</reference>
<dbReference type="GO" id="GO:0046872">
    <property type="term" value="F:metal ion binding"/>
    <property type="evidence" value="ECO:0007669"/>
    <property type="project" value="UniProtKB-KW"/>
</dbReference>
<dbReference type="PANTHER" id="PTHR33337:SF40">
    <property type="entry name" value="CENP-V_GFA DOMAIN-CONTAINING PROTEIN-RELATED"/>
    <property type="match status" value="1"/>
</dbReference>
<keyword evidence="4" id="KW-0456">Lyase</keyword>
<evidence type="ECO:0000256" key="1">
    <source>
        <dbReference type="ARBA" id="ARBA00005495"/>
    </source>
</evidence>
<dbReference type="GO" id="GO:0016846">
    <property type="term" value="F:carbon-sulfur lyase activity"/>
    <property type="evidence" value="ECO:0007669"/>
    <property type="project" value="InterPro"/>
</dbReference>
<evidence type="ECO:0000313" key="7">
    <source>
        <dbReference type="Proteomes" id="UP000494363"/>
    </source>
</evidence>
<proteinExistence type="inferred from homology"/>